<feature type="domain" description="Anticodon-binding" evidence="4">
    <location>
        <begin position="9"/>
        <end position="85"/>
    </location>
</feature>
<dbReference type="Gene3D" id="3.40.50.800">
    <property type="entry name" value="Anticodon-binding domain"/>
    <property type="match status" value="1"/>
</dbReference>
<name>A0ABS2J9H4_9ACTN</name>
<keyword evidence="2" id="KW-0547">Nucleotide-binding</keyword>
<evidence type="ECO:0000313" key="6">
    <source>
        <dbReference type="Proteomes" id="UP000809587"/>
    </source>
</evidence>
<gene>
    <name evidence="5" type="ORF">JQN84_11650</name>
</gene>
<reference evidence="5 6" key="1">
    <citation type="submission" date="2021-02" db="EMBL/GenBank/DDBJ databases">
        <authorList>
            <person name="Lee D.-H."/>
        </authorList>
    </citation>
    <scope>NUCLEOTIDE SEQUENCE [LARGE SCALE GENOMIC DNA]</scope>
    <source>
        <strain evidence="5 6">MMS20-R2-29</strain>
    </source>
</reference>
<dbReference type="EMBL" id="JAFEUO010000003">
    <property type="protein sequence ID" value="MBM7083173.1"/>
    <property type="molecule type" value="Genomic_DNA"/>
</dbReference>
<proteinExistence type="predicted"/>
<organism evidence="5 6">
    <name type="scientific">Micromonospora humidisoli</name>
    <dbReference type="NCBI Taxonomy" id="2807622"/>
    <lineage>
        <taxon>Bacteria</taxon>
        <taxon>Bacillati</taxon>
        <taxon>Actinomycetota</taxon>
        <taxon>Actinomycetes</taxon>
        <taxon>Micromonosporales</taxon>
        <taxon>Micromonosporaceae</taxon>
        <taxon>Micromonospora</taxon>
    </lineage>
</organism>
<protein>
    <recommendedName>
        <fullName evidence="4">Anticodon-binding domain-containing protein</fullName>
    </recommendedName>
</protein>
<dbReference type="Proteomes" id="UP000809587">
    <property type="component" value="Unassembled WGS sequence"/>
</dbReference>
<dbReference type="InterPro" id="IPR004154">
    <property type="entry name" value="Anticodon-bd"/>
</dbReference>
<evidence type="ECO:0000256" key="1">
    <source>
        <dbReference type="ARBA" id="ARBA00022490"/>
    </source>
</evidence>
<dbReference type="SUPFAM" id="SSF52954">
    <property type="entry name" value="Class II aaRS ABD-related"/>
    <property type="match status" value="1"/>
</dbReference>
<keyword evidence="6" id="KW-1185">Reference proteome</keyword>
<keyword evidence="2" id="KW-0067">ATP-binding</keyword>
<dbReference type="Pfam" id="PF03129">
    <property type="entry name" value="HGTP_anticodon"/>
    <property type="match status" value="1"/>
</dbReference>
<keyword evidence="1" id="KW-0963">Cytoplasm</keyword>
<dbReference type="InterPro" id="IPR036621">
    <property type="entry name" value="Anticodon-bd_dom_sf"/>
</dbReference>
<accession>A0ABS2J9H4</accession>
<evidence type="ECO:0000259" key="4">
    <source>
        <dbReference type="Pfam" id="PF03129"/>
    </source>
</evidence>
<evidence type="ECO:0000256" key="2">
    <source>
        <dbReference type="ARBA" id="ARBA00022840"/>
    </source>
</evidence>
<comment type="caution">
    <text evidence="5">The sequence shown here is derived from an EMBL/GenBank/DDBJ whole genome shotgun (WGS) entry which is preliminary data.</text>
</comment>
<keyword evidence="3" id="KW-0030">Aminoacyl-tRNA synthetase</keyword>
<sequence>MGWGVRRLDVALDLGGRLSAAGLRVLVDDRATVSAGVKFTDAELIGIPCVVVVGRRLVDGYVEVRDRATGGRDEVPWDGLADHLLSRVRGNGV</sequence>
<evidence type="ECO:0000256" key="3">
    <source>
        <dbReference type="ARBA" id="ARBA00023146"/>
    </source>
</evidence>
<evidence type="ECO:0000313" key="5">
    <source>
        <dbReference type="EMBL" id="MBM7083173.1"/>
    </source>
</evidence>
<keyword evidence="3" id="KW-0436">Ligase</keyword>